<organism evidence="1 2">
    <name type="scientific">Thermodesulfovibrio aggregans</name>
    <dbReference type="NCBI Taxonomy" id="86166"/>
    <lineage>
        <taxon>Bacteria</taxon>
        <taxon>Pseudomonadati</taxon>
        <taxon>Nitrospirota</taxon>
        <taxon>Thermodesulfovibrionia</taxon>
        <taxon>Thermodesulfovibrionales</taxon>
        <taxon>Thermodesulfovibrionaceae</taxon>
        <taxon>Thermodesulfovibrio</taxon>
    </lineage>
</organism>
<keyword evidence="2" id="KW-1185">Reference proteome</keyword>
<dbReference type="EMBL" id="BCNO01000003">
    <property type="protein sequence ID" value="GAQ95562.1"/>
    <property type="molecule type" value="Genomic_DNA"/>
</dbReference>
<dbReference type="Proteomes" id="UP000054976">
    <property type="component" value="Unassembled WGS sequence"/>
</dbReference>
<comment type="caution">
    <text evidence="1">The sequence shown here is derived from an EMBL/GenBank/DDBJ whole genome shotgun (WGS) entry which is preliminary data.</text>
</comment>
<gene>
    <name evidence="1" type="ORF">TAGGR_334</name>
</gene>
<proteinExistence type="predicted"/>
<sequence length="70" mass="8378">MSVKFADIVDKVRELDIESKEHLLELIKKSLIEERRKQIKKHAEESLKEFYDGRIKFGSLKDIKKVLYED</sequence>
<dbReference type="RefSeq" id="WP_059176997.1">
    <property type="nucleotide sequence ID" value="NZ_BCNO01000003.1"/>
</dbReference>
<evidence type="ECO:0000313" key="2">
    <source>
        <dbReference type="Proteomes" id="UP000054976"/>
    </source>
</evidence>
<name>A0A0U9HUK2_9BACT</name>
<protein>
    <submittedName>
        <fullName evidence="1">Uncharacterized protein</fullName>
    </submittedName>
</protein>
<accession>A0A0U9HUK2</accession>
<reference evidence="2" key="1">
    <citation type="submission" date="2016-01" db="EMBL/GenBank/DDBJ databases">
        <title>Draft genome sequence of Thermodesulfovibrio aggregans strain TGE-P1.</title>
        <authorList>
            <person name="Sekiguchi Y."/>
            <person name="Ohashi A."/>
            <person name="Matsuura N."/>
            <person name="Tourlousse M.D."/>
        </authorList>
    </citation>
    <scope>NUCLEOTIDE SEQUENCE [LARGE SCALE GENOMIC DNA]</scope>
    <source>
        <strain evidence="2">TGE-P1</strain>
    </source>
</reference>
<dbReference type="AlphaFoldDB" id="A0A0U9HUK2"/>
<evidence type="ECO:0000313" key="1">
    <source>
        <dbReference type="EMBL" id="GAQ95562.1"/>
    </source>
</evidence>